<dbReference type="AlphaFoldDB" id="A0A8K0H047"/>
<dbReference type="InterPro" id="IPR002938">
    <property type="entry name" value="FAD-bd"/>
</dbReference>
<keyword evidence="2" id="KW-0503">Monooxygenase</keyword>
<feature type="domain" description="FAD-binding" evidence="5">
    <location>
        <begin position="241"/>
        <end position="292"/>
    </location>
</feature>
<keyword evidence="4" id="KW-0812">Transmembrane</keyword>
<proteinExistence type="inferred from homology"/>
<protein>
    <recommendedName>
        <fullName evidence="5">FAD-binding domain-containing protein</fullName>
    </recommendedName>
</protein>
<dbReference type="PRINTS" id="PR00420">
    <property type="entry name" value="RNGMNOXGNASE"/>
</dbReference>
<accession>A0A8K0H047</accession>
<comment type="caution">
    <text evidence="6">The sequence shown here is derived from an EMBL/GenBank/DDBJ whole genome shotgun (WGS) entry which is preliminary data.</text>
</comment>
<feature type="domain" description="FAD-binding" evidence="5">
    <location>
        <begin position="10"/>
        <end position="184"/>
    </location>
</feature>
<keyword evidence="4" id="KW-1133">Transmembrane helix</keyword>
<evidence type="ECO:0000256" key="1">
    <source>
        <dbReference type="ARBA" id="ARBA00023002"/>
    </source>
</evidence>
<evidence type="ECO:0000256" key="4">
    <source>
        <dbReference type="SAM" id="Phobius"/>
    </source>
</evidence>
<gene>
    <name evidence="6" type="ORF">FNV43_RR12897</name>
</gene>
<dbReference type="PANTHER" id="PTHR45934">
    <property type="entry name" value="FAD/NAD(P)-BINDING OXIDOREDUCTASE FAMILY PROTEIN"/>
    <property type="match status" value="1"/>
</dbReference>
<dbReference type="InterPro" id="IPR036188">
    <property type="entry name" value="FAD/NAD-bd_sf"/>
</dbReference>
<name>A0A8K0H047_9ROSA</name>
<feature type="transmembrane region" description="Helical" evidence="4">
    <location>
        <begin position="349"/>
        <end position="369"/>
    </location>
</feature>
<feature type="transmembrane region" description="Helical" evidence="4">
    <location>
        <begin position="12"/>
        <end position="28"/>
    </location>
</feature>
<dbReference type="SUPFAM" id="SSF51905">
    <property type="entry name" value="FAD/NAD(P)-binding domain"/>
    <property type="match status" value="1"/>
</dbReference>
<evidence type="ECO:0000313" key="6">
    <source>
        <dbReference type="EMBL" id="KAF3443215.1"/>
    </source>
</evidence>
<reference evidence="6" key="1">
    <citation type="submission" date="2020-03" db="EMBL/GenBank/DDBJ databases">
        <title>A high-quality chromosome-level genome assembly of a woody plant with both climbing and erect habits, Rhamnella rubrinervis.</title>
        <authorList>
            <person name="Lu Z."/>
            <person name="Yang Y."/>
            <person name="Zhu X."/>
            <person name="Sun Y."/>
        </authorList>
    </citation>
    <scope>NUCLEOTIDE SEQUENCE</scope>
    <source>
        <strain evidence="6">BYM</strain>
        <tissue evidence="6">Leaf</tissue>
    </source>
</reference>
<comment type="similarity">
    <text evidence="3">Belongs to the 3-hydroxybenzoate 6-hydroxylase family.</text>
</comment>
<organism evidence="6 7">
    <name type="scientific">Rhamnella rubrinervis</name>
    <dbReference type="NCBI Taxonomy" id="2594499"/>
    <lineage>
        <taxon>Eukaryota</taxon>
        <taxon>Viridiplantae</taxon>
        <taxon>Streptophyta</taxon>
        <taxon>Embryophyta</taxon>
        <taxon>Tracheophyta</taxon>
        <taxon>Spermatophyta</taxon>
        <taxon>Magnoliopsida</taxon>
        <taxon>eudicotyledons</taxon>
        <taxon>Gunneridae</taxon>
        <taxon>Pentapetalae</taxon>
        <taxon>rosids</taxon>
        <taxon>fabids</taxon>
        <taxon>Rosales</taxon>
        <taxon>Rhamnaceae</taxon>
        <taxon>rhamnoid group</taxon>
        <taxon>Rhamneae</taxon>
        <taxon>Rhamnella</taxon>
    </lineage>
</organism>
<keyword evidence="4" id="KW-0472">Membrane</keyword>
<dbReference type="Pfam" id="PF01494">
    <property type="entry name" value="FAD_binding_3"/>
    <property type="match status" value="2"/>
</dbReference>
<evidence type="ECO:0000259" key="5">
    <source>
        <dbReference type="Pfam" id="PF01494"/>
    </source>
</evidence>
<dbReference type="OrthoDB" id="47494at2759"/>
<dbReference type="EMBL" id="VOIH02000006">
    <property type="protein sequence ID" value="KAF3443215.1"/>
    <property type="molecule type" value="Genomic_DNA"/>
</dbReference>
<evidence type="ECO:0000313" key="7">
    <source>
        <dbReference type="Proteomes" id="UP000796880"/>
    </source>
</evidence>
<keyword evidence="7" id="KW-1185">Reference proteome</keyword>
<dbReference type="InterPro" id="IPR044560">
    <property type="entry name" value="MOase"/>
</dbReference>
<evidence type="ECO:0000256" key="2">
    <source>
        <dbReference type="ARBA" id="ARBA00023033"/>
    </source>
</evidence>
<evidence type="ECO:0000256" key="3">
    <source>
        <dbReference type="ARBA" id="ARBA00024018"/>
    </source>
</evidence>
<keyword evidence="1" id="KW-0560">Oxidoreductase</keyword>
<dbReference type="GO" id="GO:0004497">
    <property type="term" value="F:monooxygenase activity"/>
    <property type="evidence" value="ECO:0007669"/>
    <property type="project" value="UniProtKB-KW"/>
</dbReference>
<dbReference type="PANTHER" id="PTHR45934:SF2">
    <property type="entry name" value="MONOOXYGENASE 1"/>
    <property type="match status" value="1"/>
</dbReference>
<dbReference type="Gene3D" id="3.50.50.60">
    <property type="entry name" value="FAD/NAD(P)-binding domain"/>
    <property type="match status" value="2"/>
</dbReference>
<dbReference type="Proteomes" id="UP000796880">
    <property type="component" value="Unassembled WGS sequence"/>
</dbReference>
<sequence>MDGGVEVEEIDIVIVGAGICGLATALALHRRGLPSVVLERSEILRASGSAIGVLANGWRALDQLGVGSKLRQTALPLQGARHIWMDTNEQRTFPISKGERRCVKRSDLLQVLAEDLPIGTIRYGCPVLSLYLDPFTSYPTLQLRNGPTIKAKIVIGCDGAKSVVAEFLKLKPNKLFPKCAVRVLNQPARVSPDEKVYKDPELIRHMCLEKANGFPNEITTMIQNSDPNHLSLTHLTYRAPWDVLVASFREGTVTVAGDAMHVMGPFLGQGGSAALEDGVVLARCLAYKIGEADLHGSYGRLIVQQKVGEAMDAYVRERRMRLVGLSAQSYLTGLLQLTSLMPLKLFIKFLMAVFFLTQLVILAMTVAACD</sequence>
<dbReference type="GO" id="GO:0071949">
    <property type="term" value="F:FAD binding"/>
    <property type="evidence" value="ECO:0007669"/>
    <property type="project" value="InterPro"/>
</dbReference>